<comment type="caution">
    <text evidence="7">The sequence shown here is derived from an EMBL/GenBank/DDBJ whole genome shotgun (WGS) entry which is preliminary data.</text>
</comment>
<dbReference type="SMART" id="SM00401">
    <property type="entry name" value="ZnF_GATA"/>
    <property type="match status" value="1"/>
</dbReference>
<dbReference type="GO" id="GO:0036205">
    <property type="term" value="P:histone catabolic process"/>
    <property type="evidence" value="ECO:0007669"/>
    <property type="project" value="TreeGrafter"/>
</dbReference>
<feature type="compositionally biased region" description="Basic and acidic residues" evidence="4">
    <location>
        <begin position="360"/>
        <end position="370"/>
    </location>
</feature>
<feature type="region of interest" description="Disordered" evidence="4">
    <location>
        <begin position="360"/>
        <end position="382"/>
    </location>
</feature>
<dbReference type="SUPFAM" id="SSF57716">
    <property type="entry name" value="Glucocorticoid receptor-like (DNA-binding domain)"/>
    <property type="match status" value="1"/>
</dbReference>
<feature type="domain" description="PHD-type" evidence="6">
    <location>
        <begin position="456"/>
        <end position="586"/>
    </location>
</feature>
<dbReference type="InterPro" id="IPR009057">
    <property type="entry name" value="Homeodomain-like_sf"/>
</dbReference>
<reference evidence="7" key="1">
    <citation type="submission" date="2022-07" db="EMBL/GenBank/DDBJ databases">
        <title>Genome Sequence of Physisporinus lineatus.</title>
        <authorList>
            <person name="Buettner E."/>
        </authorList>
    </citation>
    <scope>NUCLEOTIDE SEQUENCE</scope>
    <source>
        <strain evidence="7">VT162</strain>
    </source>
</reference>
<keyword evidence="8" id="KW-1185">Reference proteome</keyword>
<dbReference type="Proteomes" id="UP001212997">
    <property type="component" value="Unassembled WGS sequence"/>
</dbReference>
<dbReference type="Pfam" id="PF13832">
    <property type="entry name" value="zf-HC5HC2H_2"/>
    <property type="match status" value="1"/>
</dbReference>
<dbReference type="AlphaFoldDB" id="A0AAD5V610"/>
<feature type="compositionally biased region" description="Basic and acidic residues" evidence="4">
    <location>
        <begin position="27"/>
        <end position="38"/>
    </location>
</feature>
<feature type="domain" description="SANT" evidence="5">
    <location>
        <begin position="217"/>
        <end position="265"/>
    </location>
</feature>
<dbReference type="PROSITE" id="PS51805">
    <property type="entry name" value="EPHD"/>
    <property type="match status" value="1"/>
</dbReference>
<dbReference type="Gene3D" id="3.30.50.10">
    <property type="entry name" value="Erythroid Transcription Factor GATA-1, subunit A"/>
    <property type="match status" value="1"/>
</dbReference>
<dbReference type="GO" id="GO:0043565">
    <property type="term" value="F:sequence-specific DNA binding"/>
    <property type="evidence" value="ECO:0007669"/>
    <property type="project" value="InterPro"/>
</dbReference>
<evidence type="ECO:0000313" key="7">
    <source>
        <dbReference type="EMBL" id="KAJ3483064.1"/>
    </source>
</evidence>
<dbReference type="SUPFAM" id="SSF46689">
    <property type="entry name" value="Homeodomain-like"/>
    <property type="match status" value="1"/>
</dbReference>
<sequence length="745" mass="83950">MGCVTPPLLAKPSRGYGWTCAPCSRQHEEEVEGHEVRHPTPIAPKPKSNAPAPRGRGRPRKDRVLAEKEENVEIRHFKMWPFRYFGQYTVADDTLDPDDLIFPRTATRVGPKYQVGSFPVAGAENNLPPDIEERGGDSTIEVHSLVNEMSPDELAAMDLYKDTLTRDEKLSHSVDWLTEVIHRFTDAWLSGRDMATVNMQSPTRLEKWKKVETRYTDREWTASEKSAFEDGILTYGAELRPVRDQVGSRTMPEVVRYYGHWKNMKLGEENRRIKAARQSGLSIPERPPSRAEASDDDEGSVIKDVSKAHPSCGACRTRESDMWWKAPKGLPTNVLCDNCGLSWRKYADLNVRPFREETISKTKPGDKREGAPLNGNNSKRARTNTTSLPAQIVQTPPQPRCLACNRTNPAQRILRCRQCQFRVHAGACGEMYDVIETQAWVCDLCRNEKTQDASITHDCLLCPRIRRDPKKKFLYPPPDTYLRACKPTEGQAWVHTVCSVFIPEVQYSDAAQLRLVEGISTLPPYRWMNKCTLCDQSGGAVVRCSDCPAEYHVSCAWKAGHKFSFELQPVKASRREVTTVVDFKDSSGCMVPVVTCKGHPAHRRESFDICDLNEFGETALQVYCKNYKQAPVTNTHHLLRKARRLDHILNAEGSMDSESTQSLPDPHCSQCKTEFSPCFYPVSDNNNNNHPPNANGNGVDGNGNGEGPQEWLCHKCYSHNDVAMDGIEPAPLSNGFNKLVIRIPR</sequence>
<dbReference type="PANTHER" id="PTHR47672">
    <property type="entry name" value="E3 UBIQUITIN-PROTEIN LIGASE SNT2"/>
    <property type="match status" value="1"/>
</dbReference>
<dbReference type="InterPro" id="IPR013088">
    <property type="entry name" value="Znf_NHR/GATA"/>
</dbReference>
<proteinExistence type="predicted"/>
<dbReference type="InterPro" id="IPR029617">
    <property type="entry name" value="Snt2"/>
</dbReference>
<evidence type="ECO:0000256" key="1">
    <source>
        <dbReference type="ARBA" id="ARBA00022723"/>
    </source>
</evidence>
<dbReference type="EMBL" id="JANAWD010000243">
    <property type="protein sequence ID" value="KAJ3483064.1"/>
    <property type="molecule type" value="Genomic_DNA"/>
</dbReference>
<protein>
    <submittedName>
        <fullName evidence="7">Uncharacterized protein</fullName>
    </submittedName>
</protein>
<dbReference type="PROSITE" id="PS51293">
    <property type="entry name" value="SANT"/>
    <property type="match status" value="1"/>
</dbReference>
<dbReference type="InterPro" id="IPR013083">
    <property type="entry name" value="Znf_RING/FYVE/PHD"/>
</dbReference>
<dbReference type="InterPro" id="IPR001965">
    <property type="entry name" value="Znf_PHD"/>
</dbReference>
<dbReference type="CDD" id="cd15571">
    <property type="entry name" value="ePHD"/>
    <property type="match status" value="1"/>
</dbReference>
<dbReference type="SUPFAM" id="SSF57903">
    <property type="entry name" value="FYVE/PHD zinc finger"/>
    <property type="match status" value="1"/>
</dbReference>
<dbReference type="InterPro" id="IPR034732">
    <property type="entry name" value="EPHD"/>
</dbReference>
<dbReference type="SMART" id="SM00249">
    <property type="entry name" value="PHD"/>
    <property type="match status" value="2"/>
</dbReference>
<dbReference type="GO" id="GO:0008270">
    <property type="term" value="F:zinc ion binding"/>
    <property type="evidence" value="ECO:0007669"/>
    <property type="project" value="UniProtKB-KW"/>
</dbReference>
<dbReference type="Gene3D" id="1.10.10.60">
    <property type="entry name" value="Homeodomain-like"/>
    <property type="match status" value="1"/>
</dbReference>
<evidence type="ECO:0000256" key="3">
    <source>
        <dbReference type="ARBA" id="ARBA00022833"/>
    </source>
</evidence>
<feature type="region of interest" description="Disordered" evidence="4">
    <location>
        <begin position="277"/>
        <end position="300"/>
    </location>
</feature>
<accession>A0AAD5V610</accession>
<feature type="region of interest" description="Disordered" evidence="4">
    <location>
        <begin position="684"/>
        <end position="703"/>
    </location>
</feature>
<evidence type="ECO:0000256" key="4">
    <source>
        <dbReference type="SAM" id="MobiDB-lite"/>
    </source>
</evidence>
<name>A0AAD5V610_9APHY</name>
<evidence type="ECO:0000313" key="8">
    <source>
        <dbReference type="Proteomes" id="UP001212997"/>
    </source>
</evidence>
<keyword evidence="1" id="KW-0479">Metal-binding</keyword>
<evidence type="ECO:0000259" key="6">
    <source>
        <dbReference type="PROSITE" id="PS51805"/>
    </source>
</evidence>
<dbReference type="InterPro" id="IPR011011">
    <property type="entry name" value="Znf_FYVE_PHD"/>
</dbReference>
<evidence type="ECO:0000256" key="2">
    <source>
        <dbReference type="ARBA" id="ARBA00022771"/>
    </source>
</evidence>
<keyword evidence="3" id="KW-0862">Zinc</keyword>
<dbReference type="PANTHER" id="PTHR47672:SF1">
    <property type="entry name" value="E3 UBIQUITIN-PROTEIN LIGASE SNT2"/>
    <property type="match status" value="1"/>
</dbReference>
<dbReference type="InterPro" id="IPR000679">
    <property type="entry name" value="Znf_GATA"/>
</dbReference>
<dbReference type="GO" id="GO:0004842">
    <property type="term" value="F:ubiquitin-protein transferase activity"/>
    <property type="evidence" value="ECO:0007669"/>
    <property type="project" value="TreeGrafter"/>
</dbReference>
<keyword evidence="2" id="KW-0863">Zinc-finger</keyword>
<organism evidence="7 8">
    <name type="scientific">Meripilus lineatus</name>
    <dbReference type="NCBI Taxonomy" id="2056292"/>
    <lineage>
        <taxon>Eukaryota</taxon>
        <taxon>Fungi</taxon>
        <taxon>Dikarya</taxon>
        <taxon>Basidiomycota</taxon>
        <taxon>Agaricomycotina</taxon>
        <taxon>Agaricomycetes</taxon>
        <taxon>Polyporales</taxon>
        <taxon>Meripilaceae</taxon>
        <taxon>Meripilus</taxon>
    </lineage>
</organism>
<dbReference type="GO" id="GO:0006355">
    <property type="term" value="P:regulation of DNA-templated transcription"/>
    <property type="evidence" value="ECO:0007669"/>
    <property type="project" value="InterPro"/>
</dbReference>
<dbReference type="InterPro" id="IPR017884">
    <property type="entry name" value="SANT_dom"/>
</dbReference>
<feature type="compositionally biased region" description="Low complexity" evidence="4">
    <location>
        <begin position="685"/>
        <end position="697"/>
    </location>
</feature>
<feature type="region of interest" description="Disordered" evidence="4">
    <location>
        <begin position="27"/>
        <end position="66"/>
    </location>
</feature>
<gene>
    <name evidence="7" type="ORF">NLI96_g6566</name>
</gene>
<dbReference type="Gene3D" id="3.30.40.10">
    <property type="entry name" value="Zinc/RING finger domain, C3HC4 (zinc finger)"/>
    <property type="match status" value="1"/>
</dbReference>
<evidence type="ECO:0000259" key="5">
    <source>
        <dbReference type="PROSITE" id="PS51293"/>
    </source>
</evidence>
<dbReference type="GO" id="GO:0048189">
    <property type="term" value="C:Lid2 complex"/>
    <property type="evidence" value="ECO:0007669"/>
    <property type="project" value="TreeGrafter"/>
</dbReference>